<dbReference type="EMBL" id="QGNW01000143">
    <property type="protein sequence ID" value="RVW91699.1"/>
    <property type="molecule type" value="Genomic_DNA"/>
</dbReference>
<protein>
    <submittedName>
        <fullName evidence="2">Uncharacterized protein</fullName>
    </submittedName>
</protein>
<proteinExistence type="predicted"/>
<comment type="caution">
    <text evidence="2">The sequence shown here is derived from an EMBL/GenBank/DDBJ whole genome shotgun (WGS) entry which is preliminary data.</text>
</comment>
<sequence length="120" mass="13937">MGSREIFFLLCFLNVVTTFLVFGSSGDGREFSRVEESEEEDMEFERQLKVLNKLAIQSFQDLDGSIYDSVDFDKQPALENPLLRIIKFRSIFEFIRELYHHIRLDSSSPCSPSIYSPQKA</sequence>
<feature type="transmembrane region" description="Helical" evidence="1">
    <location>
        <begin position="6"/>
        <end position="23"/>
    </location>
</feature>
<dbReference type="AlphaFoldDB" id="A0A438I4R8"/>
<reference evidence="2 3" key="1">
    <citation type="journal article" date="2018" name="PLoS Genet.">
        <title>Population sequencing reveals clonal diversity and ancestral inbreeding in the grapevine cultivar Chardonnay.</title>
        <authorList>
            <person name="Roach M.J."/>
            <person name="Johnson D.L."/>
            <person name="Bohlmann J."/>
            <person name="van Vuuren H.J."/>
            <person name="Jones S.J."/>
            <person name="Pretorius I.S."/>
            <person name="Schmidt S.A."/>
            <person name="Borneman A.R."/>
        </authorList>
    </citation>
    <scope>NUCLEOTIDE SEQUENCE [LARGE SCALE GENOMIC DNA]</scope>
    <source>
        <strain evidence="3">cv. Chardonnay</strain>
        <tissue evidence="2">Leaf</tissue>
    </source>
</reference>
<gene>
    <name evidence="2" type="ORF">CK203_024246</name>
</gene>
<evidence type="ECO:0000313" key="3">
    <source>
        <dbReference type="Proteomes" id="UP000288805"/>
    </source>
</evidence>
<keyword evidence="1" id="KW-1133">Transmembrane helix</keyword>
<dbReference type="Proteomes" id="UP000288805">
    <property type="component" value="Unassembled WGS sequence"/>
</dbReference>
<organism evidence="2 3">
    <name type="scientific">Vitis vinifera</name>
    <name type="common">Grape</name>
    <dbReference type="NCBI Taxonomy" id="29760"/>
    <lineage>
        <taxon>Eukaryota</taxon>
        <taxon>Viridiplantae</taxon>
        <taxon>Streptophyta</taxon>
        <taxon>Embryophyta</taxon>
        <taxon>Tracheophyta</taxon>
        <taxon>Spermatophyta</taxon>
        <taxon>Magnoliopsida</taxon>
        <taxon>eudicotyledons</taxon>
        <taxon>Gunneridae</taxon>
        <taxon>Pentapetalae</taxon>
        <taxon>rosids</taxon>
        <taxon>Vitales</taxon>
        <taxon>Vitaceae</taxon>
        <taxon>Viteae</taxon>
        <taxon>Vitis</taxon>
    </lineage>
</organism>
<evidence type="ECO:0000256" key="1">
    <source>
        <dbReference type="SAM" id="Phobius"/>
    </source>
</evidence>
<keyword evidence="1" id="KW-0812">Transmembrane</keyword>
<evidence type="ECO:0000313" key="2">
    <source>
        <dbReference type="EMBL" id="RVW91699.1"/>
    </source>
</evidence>
<name>A0A438I4R8_VITVI</name>
<accession>A0A438I4R8</accession>
<keyword evidence="1" id="KW-0472">Membrane</keyword>